<proteinExistence type="predicted"/>
<gene>
    <name evidence="2" type="ORF">LIPSTDRAFT_212230</name>
</gene>
<feature type="compositionally biased region" description="Polar residues" evidence="1">
    <location>
        <begin position="220"/>
        <end position="236"/>
    </location>
</feature>
<protein>
    <submittedName>
        <fullName evidence="2">Uncharacterized protein</fullName>
    </submittedName>
</protein>
<dbReference type="OrthoDB" id="5413829at2759"/>
<evidence type="ECO:0000313" key="3">
    <source>
        <dbReference type="Proteomes" id="UP000094385"/>
    </source>
</evidence>
<dbReference type="AlphaFoldDB" id="A0A1E3QDS7"/>
<name>A0A1E3QDS7_LIPST</name>
<dbReference type="STRING" id="675824.A0A1E3QDS7"/>
<sequence>MSSSTPQLTTNLTTGQLLDSFSNPSLTPHGYLNSALPSYKLPTALPQIHTEAVALLSSLDNATQELIAKLERVVSDMLSSANRLKYEVELLSGDVEQLDISMTNDLKPQVDDVARKSPAMQRLEMLELVRRRLVEVLDTFTEAKKIDMDLRSGGGETEDKIREMLAQGKFKLANDEVERLGKIIEVWKGTHEFAVKSDFVGKLRKLVQDTVTRSEGGGTATTLSTGFDSEASTPATGRSPVPPSISTFEKQQEYPNVRASAEFLRHEAREGYLGLIESLKKIRQA</sequence>
<reference evidence="2 3" key="1">
    <citation type="journal article" date="2016" name="Proc. Natl. Acad. Sci. U.S.A.">
        <title>Comparative genomics of biotechnologically important yeasts.</title>
        <authorList>
            <person name="Riley R."/>
            <person name="Haridas S."/>
            <person name="Wolfe K.H."/>
            <person name="Lopes M.R."/>
            <person name="Hittinger C.T."/>
            <person name="Goeker M."/>
            <person name="Salamov A.A."/>
            <person name="Wisecaver J.H."/>
            <person name="Long T.M."/>
            <person name="Calvey C.H."/>
            <person name="Aerts A.L."/>
            <person name="Barry K.W."/>
            <person name="Choi C."/>
            <person name="Clum A."/>
            <person name="Coughlan A.Y."/>
            <person name="Deshpande S."/>
            <person name="Douglass A.P."/>
            <person name="Hanson S.J."/>
            <person name="Klenk H.-P."/>
            <person name="LaButti K.M."/>
            <person name="Lapidus A."/>
            <person name="Lindquist E.A."/>
            <person name="Lipzen A.M."/>
            <person name="Meier-Kolthoff J.P."/>
            <person name="Ohm R.A."/>
            <person name="Otillar R.P."/>
            <person name="Pangilinan J.L."/>
            <person name="Peng Y."/>
            <person name="Rokas A."/>
            <person name="Rosa C.A."/>
            <person name="Scheuner C."/>
            <person name="Sibirny A.A."/>
            <person name="Slot J.C."/>
            <person name="Stielow J.B."/>
            <person name="Sun H."/>
            <person name="Kurtzman C.P."/>
            <person name="Blackwell M."/>
            <person name="Grigoriev I.V."/>
            <person name="Jeffries T.W."/>
        </authorList>
    </citation>
    <scope>NUCLEOTIDE SEQUENCE [LARGE SCALE GENOMIC DNA]</scope>
    <source>
        <strain evidence="2 3">NRRL Y-11557</strain>
    </source>
</reference>
<evidence type="ECO:0000313" key="2">
    <source>
        <dbReference type="EMBL" id="ODQ75634.1"/>
    </source>
</evidence>
<feature type="region of interest" description="Disordered" evidence="1">
    <location>
        <begin position="214"/>
        <end position="251"/>
    </location>
</feature>
<dbReference type="Proteomes" id="UP000094385">
    <property type="component" value="Unassembled WGS sequence"/>
</dbReference>
<keyword evidence="3" id="KW-1185">Reference proteome</keyword>
<dbReference type="EMBL" id="KV454290">
    <property type="protein sequence ID" value="ODQ75634.1"/>
    <property type="molecule type" value="Genomic_DNA"/>
</dbReference>
<accession>A0A1E3QDS7</accession>
<dbReference type="Gene3D" id="6.10.250.2790">
    <property type="match status" value="1"/>
</dbReference>
<evidence type="ECO:0000256" key="1">
    <source>
        <dbReference type="SAM" id="MobiDB-lite"/>
    </source>
</evidence>
<organism evidence="2 3">
    <name type="scientific">Lipomyces starkeyi NRRL Y-11557</name>
    <dbReference type="NCBI Taxonomy" id="675824"/>
    <lineage>
        <taxon>Eukaryota</taxon>
        <taxon>Fungi</taxon>
        <taxon>Dikarya</taxon>
        <taxon>Ascomycota</taxon>
        <taxon>Saccharomycotina</taxon>
        <taxon>Lipomycetes</taxon>
        <taxon>Lipomycetales</taxon>
        <taxon>Lipomycetaceae</taxon>
        <taxon>Lipomyces</taxon>
    </lineage>
</organism>